<proteinExistence type="predicted"/>
<name>A0ABU2NJB2_9PSEU</name>
<reference evidence="5" key="1">
    <citation type="submission" date="2023-07" db="EMBL/GenBank/DDBJ databases">
        <title>30 novel species of actinomycetes from the DSMZ collection.</title>
        <authorList>
            <person name="Nouioui I."/>
        </authorList>
    </citation>
    <scope>NUCLEOTIDE SEQUENCE [LARGE SCALE GENOMIC DNA]</scope>
    <source>
        <strain evidence="5">DSM 45834</strain>
    </source>
</reference>
<keyword evidence="5" id="KW-1185">Reference proteome</keyword>
<dbReference type="InterPro" id="IPR001647">
    <property type="entry name" value="HTH_TetR"/>
</dbReference>
<evidence type="ECO:0000256" key="1">
    <source>
        <dbReference type="ARBA" id="ARBA00023125"/>
    </source>
</evidence>
<dbReference type="InterPro" id="IPR009057">
    <property type="entry name" value="Homeodomain-like_sf"/>
</dbReference>
<dbReference type="Pfam" id="PF00440">
    <property type="entry name" value="TetR_N"/>
    <property type="match status" value="1"/>
</dbReference>
<dbReference type="EMBL" id="JAVREJ010000070">
    <property type="protein sequence ID" value="MDT0354060.1"/>
    <property type="molecule type" value="Genomic_DNA"/>
</dbReference>
<dbReference type="Gene3D" id="1.10.357.10">
    <property type="entry name" value="Tetracycline Repressor, domain 2"/>
    <property type="match status" value="1"/>
</dbReference>
<dbReference type="SUPFAM" id="SSF46689">
    <property type="entry name" value="Homeodomain-like"/>
    <property type="match status" value="1"/>
</dbReference>
<keyword evidence="1 2" id="KW-0238">DNA-binding</keyword>
<dbReference type="Pfam" id="PF17937">
    <property type="entry name" value="TetR_C_28"/>
    <property type="match status" value="1"/>
</dbReference>
<dbReference type="InterPro" id="IPR041479">
    <property type="entry name" value="TetR_CgmR_C"/>
</dbReference>
<evidence type="ECO:0000313" key="5">
    <source>
        <dbReference type="Proteomes" id="UP001183202"/>
    </source>
</evidence>
<protein>
    <submittedName>
        <fullName evidence="4">TetR/AcrR family transcriptional regulator</fullName>
    </submittedName>
</protein>
<comment type="caution">
    <text evidence="4">The sequence shown here is derived from an EMBL/GenBank/DDBJ whole genome shotgun (WGS) entry which is preliminary data.</text>
</comment>
<evidence type="ECO:0000256" key="2">
    <source>
        <dbReference type="PROSITE-ProRule" id="PRU00335"/>
    </source>
</evidence>
<sequence length="177" mass="18596">MGLRDRVLDALQQLVLDGDPAPTLDAVAAAAGVSKGGLLHHFRDRRALAHGLVHRAVAETDAAMMAAAERGAAAETWLRLSATDGPEQAAARALLSLLRVSVGNVDLPPEVDVAVRRWQSAIEAEVGDPVRAEVIRLVGDGLFIEALLGSPPAPERLDALVAHLLVNTANGHARAQR</sequence>
<dbReference type="RefSeq" id="WP_311560567.1">
    <property type="nucleotide sequence ID" value="NZ_JAVREJ010000070.1"/>
</dbReference>
<evidence type="ECO:0000259" key="3">
    <source>
        <dbReference type="PROSITE" id="PS50977"/>
    </source>
</evidence>
<dbReference type="Proteomes" id="UP001183202">
    <property type="component" value="Unassembled WGS sequence"/>
</dbReference>
<gene>
    <name evidence="4" type="ORF">RM445_31805</name>
</gene>
<accession>A0ABU2NJB2</accession>
<feature type="domain" description="HTH tetR-type" evidence="3">
    <location>
        <begin position="1"/>
        <end position="60"/>
    </location>
</feature>
<dbReference type="PROSITE" id="PS50977">
    <property type="entry name" value="HTH_TETR_2"/>
    <property type="match status" value="1"/>
</dbReference>
<feature type="DNA-binding region" description="H-T-H motif" evidence="2">
    <location>
        <begin position="23"/>
        <end position="42"/>
    </location>
</feature>
<organism evidence="4 5">
    <name type="scientific">Pseudonocardia charpentierae</name>
    <dbReference type="NCBI Taxonomy" id="3075545"/>
    <lineage>
        <taxon>Bacteria</taxon>
        <taxon>Bacillati</taxon>
        <taxon>Actinomycetota</taxon>
        <taxon>Actinomycetes</taxon>
        <taxon>Pseudonocardiales</taxon>
        <taxon>Pseudonocardiaceae</taxon>
        <taxon>Pseudonocardia</taxon>
    </lineage>
</organism>
<evidence type="ECO:0000313" key="4">
    <source>
        <dbReference type="EMBL" id="MDT0354060.1"/>
    </source>
</evidence>